<dbReference type="ESTHER" id="geosf-b9m8b8">
    <property type="family name" value="ABHD6-Lip"/>
</dbReference>
<dbReference type="Proteomes" id="UP000007721">
    <property type="component" value="Chromosome"/>
</dbReference>
<dbReference type="InterPro" id="IPR029058">
    <property type="entry name" value="AB_hydrolase_fold"/>
</dbReference>
<keyword evidence="2" id="KW-0808">Transferase</keyword>
<dbReference type="PRINTS" id="PR00111">
    <property type="entry name" value="ABHYDROLASE"/>
</dbReference>
<dbReference type="Pfam" id="PF00561">
    <property type="entry name" value="Abhydrolase_1"/>
    <property type="match status" value="1"/>
</dbReference>
<dbReference type="GO" id="GO:0047372">
    <property type="term" value="F:monoacylglycerol lipase activity"/>
    <property type="evidence" value="ECO:0007669"/>
    <property type="project" value="TreeGrafter"/>
</dbReference>
<gene>
    <name evidence="2" type="ordered locus">Geob_2028</name>
</gene>
<dbReference type="RefSeq" id="WP_012647113.1">
    <property type="nucleotide sequence ID" value="NC_011979.1"/>
</dbReference>
<name>B9M8B8_GEODF</name>
<evidence type="ECO:0000313" key="2">
    <source>
        <dbReference type="EMBL" id="ACM20384.1"/>
    </source>
</evidence>
<dbReference type="SUPFAM" id="SSF53474">
    <property type="entry name" value="alpha/beta-Hydrolases"/>
    <property type="match status" value="1"/>
</dbReference>
<dbReference type="HOGENOM" id="CLU_020336_13_9_7"/>
<evidence type="ECO:0000259" key="1">
    <source>
        <dbReference type="Pfam" id="PF00561"/>
    </source>
</evidence>
<dbReference type="Gene3D" id="3.40.50.1820">
    <property type="entry name" value="alpha/beta hydrolase"/>
    <property type="match status" value="1"/>
</dbReference>
<dbReference type="EMBL" id="CP001390">
    <property type="protein sequence ID" value="ACM20384.1"/>
    <property type="molecule type" value="Genomic_DNA"/>
</dbReference>
<dbReference type="InterPro" id="IPR050266">
    <property type="entry name" value="AB_hydrolase_sf"/>
</dbReference>
<dbReference type="PANTHER" id="PTHR43798">
    <property type="entry name" value="MONOACYLGLYCEROL LIPASE"/>
    <property type="match status" value="1"/>
</dbReference>
<sequence>MFIKRVVGGLLALVVMMGLGGCDKRSLFQSIMNRERESAKLTVKMENLPYGKVVYLTNGPAAGSEPPIVMLHGFGGEKDNWNRFSKELTDEYRVIIPDLPGHGESVQDSGLNYGIDEQAKRLKQFLDALGVKKAHLVGNSMGGAIALRYAYLYPQSVASLGLFAAAGVEQTVADFHTAMKATGKNPLLEIQNAKDFEDVMSRYVFVDPPYIPGFIVDILVEEKLKRRALEKKMFVELMADMDQTSILSSINSPTLILWGSQDKILHVDNAELFRTKLAGSRKEIIDGVGHCPMIEKPEVAREAYRKFLQETAPQGKRAGI</sequence>
<dbReference type="GO" id="GO:0016746">
    <property type="term" value="F:acyltransferase activity"/>
    <property type="evidence" value="ECO:0007669"/>
    <property type="project" value="UniProtKB-KW"/>
</dbReference>
<accession>B9M8B8</accession>
<keyword evidence="2" id="KW-0378">Hydrolase</keyword>
<keyword evidence="3" id="KW-1185">Reference proteome</keyword>
<organism evidence="2 3">
    <name type="scientific">Geotalea daltonii (strain DSM 22248 / JCM 15807 / FRC-32)</name>
    <name type="common">Geobacter daltonii</name>
    <dbReference type="NCBI Taxonomy" id="316067"/>
    <lineage>
        <taxon>Bacteria</taxon>
        <taxon>Pseudomonadati</taxon>
        <taxon>Thermodesulfobacteriota</taxon>
        <taxon>Desulfuromonadia</taxon>
        <taxon>Geobacterales</taxon>
        <taxon>Geobacteraceae</taxon>
        <taxon>Geotalea</taxon>
    </lineage>
</organism>
<keyword evidence="2" id="KW-0012">Acyltransferase</keyword>
<reference evidence="2 3" key="1">
    <citation type="submission" date="2009-01" db="EMBL/GenBank/DDBJ databases">
        <title>Complete sequence of Geobacter sp. FRC-32.</title>
        <authorList>
            <consortium name="US DOE Joint Genome Institute"/>
            <person name="Lucas S."/>
            <person name="Copeland A."/>
            <person name="Lapidus A."/>
            <person name="Glavina del Rio T."/>
            <person name="Dalin E."/>
            <person name="Tice H."/>
            <person name="Bruce D."/>
            <person name="Goodwin L."/>
            <person name="Pitluck S."/>
            <person name="Saunders E."/>
            <person name="Brettin T."/>
            <person name="Detter J.C."/>
            <person name="Han C."/>
            <person name="Larimer F."/>
            <person name="Land M."/>
            <person name="Hauser L."/>
            <person name="Kyrpides N."/>
            <person name="Ovchinnikova G."/>
            <person name="Kostka J."/>
            <person name="Richardson P."/>
        </authorList>
    </citation>
    <scope>NUCLEOTIDE SEQUENCE [LARGE SCALE GENOMIC DNA]</scope>
    <source>
        <strain evidence="3">DSM 22248 / JCM 15807 / FRC-32</strain>
    </source>
</reference>
<dbReference type="eggNOG" id="COG2267">
    <property type="taxonomic scope" value="Bacteria"/>
</dbReference>
<dbReference type="GO" id="GO:0016020">
    <property type="term" value="C:membrane"/>
    <property type="evidence" value="ECO:0007669"/>
    <property type="project" value="TreeGrafter"/>
</dbReference>
<dbReference type="PANTHER" id="PTHR43798:SF5">
    <property type="entry name" value="MONOACYLGLYCEROL LIPASE ABHD6"/>
    <property type="match status" value="1"/>
</dbReference>
<evidence type="ECO:0000313" key="3">
    <source>
        <dbReference type="Proteomes" id="UP000007721"/>
    </source>
</evidence>
<dbReference type="AlphaFoldDB" id="B9M8B8"/>
<dbReference type="STRING" id="316067.Geob_2028"/>
<dbReference type="InterPro" id="IPR000073">
    <property type="entry name" value="AB_hydrolase_1"/>
</dbReference>
<protein>
    <submittedName>
        <fullName evidence="2">Hydrolase or acyltransferase, alpha/beta fold family</fullName>
    </submittedName>
</protein>
<feature type="domain" description="AB hydrolase-1" evidence="1">
    <location>
        <begin position="66"/>
        <end position="297"/>
    </location>
</feature>
<dbReference type="GO" id="GO:0046464">
    <property type="term" value="P:acylglycerol catabolic process"/>
    <property type="evidence" value="ECO:0007669"/>
    <property type="project" value="TreeGrafter"/>
</dbReference>
<dbReference type="KEGG" id="geo:Geob_2028"/>
<proteinExistence type="predicted"/>
<dbReference type="PROSITE" id="PS51257">
    <property type="entry name" value="PROKAR_LIPOPROTEIN"/>
    <property type="match status" value="1"/>
</dbReference>